<comment type="caution">
    <text evidence="5">The sequence shown here is derived from an EMBL/GenBank/DDBJ whole genome shotgun (WGS) entry which is preliminary data.</text>
</comment>
<dbReference type="PANTHER" id="PTHR33154:SF28">
    <property type="entry name" value="HTH-TYPE TRANSCRIPTIONAL REGULATOR YGAV-RELATED"/>
    <property type="match status" value="1"/>
</dbReference>
<keyword evidence="2" id="KW-0238">DNA-binding</keyword>
<dbReference type="InterPro" id="IPR036390">
    <property type="entry name" value="WH_DNA-bd_sf"/>
</dbReference>
<evidence type="ECO:0000313" key="5">
    <source>
        <dbReference type="EMBL" id="MDX8305242.1"/>
    </source>
</evidence>
<evidence type="ECO:0000256" key="2">
    <source>
        <dbReference type="ARBA" id="ARBA00023125"/>
    </source>
</evidence>
<protein>
    <submittedName>
        <fullName evidence="5">Metalloregulator ArsR/SmtB family transcription factor</fullName>
    </submittedName>
</protein>
<dbReference type="GO" id="GO:0003700">
    <property type="term" value="F:DNA-binding transcription factor activity"/>
    <property type="evidence" value="ECO:0007669"/>
    <property type="project" value="InterPro"/>
</dbReference>
<dbReference type="SMART" id="SM00418">
    <property type="entry name" value="HTH_ARSR"/>
    <property type="match status" value="1"/>
</dbReference>
<name>A0AAW9FNT8_9HYPH</name>
<keyword evidence="1" id="KW-0805">Transcription regulation</keyword>
<proteinExistence type="predicted"/>
<gene>
    <name evidence="5" type="ORF">RMR22_23620</name>
</gene>
<dbReference type="CDD" id="cd00090">
    <property type="entry name" value="HTH_ARSR"/>
    <property type="match status" value="1"/>
</dbReference>
<dbReference type="PRINTS" id="PR00778">
    <property type="entry name" value="HTHARSR"/>
</dbReference>
<dbReference type="GO" id="GO:0003677">
    <property type="term" value="F:DNA binding"/>
    <property type="evidence" value="ECO:0007669"/>
    <property type="project" value="UniProtKB-KW"/>
</dbReference>
<keyword evidence="3" id="KW-0804">Transcription</keyword>
<dbReference type="InterPro" id="IPR036388">
    <property type="entry name" value="WH-like_DNA-bd_sf"/>
</dbReference>
<dbReference type="InterPro" id="IPR011991">
    <property type="entry name" value="ArsR-like_HTH"/>
</dbReference>
<evidence type="ECO:0000259" key="4">
    <source>
        <dbReference type="PROSITE" id="PS50987"/>
    </source>
</evidence>
<evidence type="ECO:0000256" key="1">
    <source>
        <dbReference type="ARBA" id="ARBA00023015"/>
    </source>
</evidence>
<reference evidence="5" key="1">
    <citation type="journal article" date="2023" name="Phytobiomes J">
        <title>Deciphering the key players within the bacterial microbiota associated with aerial crown gall tumors on rhododendron: Insights into the gallobiome.</title>
        <authorList>
            <person name="Kuzmanovic N."/>
            <person name="Nesme J."/>
            <person name="Wolf J."/>
            <person name="Neumann-Schaal M."/>
            <person name="Petersen J."/>
            <person name="Fernandez-Gnecco G."/>
            <person name="Sproeer C."/>
            <person name="Bunk B."/>
            <person name="Overmann J."/>
            <person name="Sorensen S.J."/>
            <person name="Idczak E."/>
            <person name="Smalla K."/>
        </authorList>
    </citation>
    <scope>NUCLEOTIDE SEQUENCE</scope>
    <source>
        <strain evidence="5">Rho-11.1</strain>
    </source>
</reference>
<accession>A0AAW9FNT8</accession>
<dbReference type="NCBIfam" id="NF033788">
    <property type="entry name" value="HTH_metalloreg"/>
    <property type="match status" value="1"/>
</dbReference>
<dbReference type="EMBL" id="JAVRAF010000015">
    <property type="protein sequence ID" value="MDX8305242.1"/>
    <property type="molecule type" value="Genomic_DNA"/>
</dbReference>
<organism evidence="5">
    <name type="scientific">Agrobacterium rosae</name>
    <dbReference type="NCBI Taxonomy" id="1972867"/>
    <lineage>
        <taxon>Bacteria</taxon>
        <taxon>Pseudomonadati</taxon>
        <taxon>Pseudomonadota</taxon>
        <taxon>Alphaproteobacteria</taxon>
        <taxon>Hyphomicrobiales</taxon>
        <taxon>Rhizobiaceae</taxon>
        <taxon>Rhizobium/Agrobacterium group</taxon>
        <taxon>Agrobacterium</taxon>
    </lineage>
</organism>
<evidence type="ECO:0000256" key="3">
    <source>
        <dbReference type="ARBA" id="ARBA00023163"/>
    </source>
</evidence>
<dbReference type="PANTHER" id="PTHR33154">
    <property type="entry name" value="TRANSCRIPTIONAL REGULATOR, ARSR FAMILY"/>
    <property type="match status" value="1"/>
</dbReference>
<dbReference type="RefSeq" id="WP_320203515.1">
    <property type="nucleotide sequence ID" value="NZ_CP192782.1"/>
</dbReference>
<dbReference type="Pfam" id="PF01022">
    <property type="entry name" value="HTH_5"/>
    <property type="match status" value="1"/>
</dbReference>
<dbReference type="Gene3D" id="1.10.10.10">
    <property type="entry name" value="Winged helix-like DNA-binding domain superfamily/Winged helix DNA-binding domain"/>
    <property type="match status" value="1"/>
</dbReference>
<sequence>MYSNASKARLLSNLSNAVRLEILYTLSEHELSVGELSRRVTISQSALSQHLAKLRADGLVATRRQAQPIFYRCANPGVQRVLNILEEIFSPEFVASNDYVFNSN</sequence>
<dbReference type="AlphaFoldDB" id="A0AAW9FNT8"/>
<dbReference type="SUPFAM" id="SSF46785">
    <property type="entry name" value="Winged helix' DNA-binding domain"/>
    <property type="match status" value="1"/>
</dbReference>
<dbReference type="InterPro" id="IPR051081">
    <property type="entry name" value="HTH_MetalResp_TranReg"/>
</dbReference>
<dbReference type="InterPro" id="IPR001845">
    <property type="entry name" value="HTH_ArsR_DNA-bd_dom"/>
</dbReference>
<dbReference type="PROSITE" id="PS50987">
    <property type="entry name" value="HTH_ARSR_2"/>
    <property type="match status" value="1"/>
</dbReference>
<feature type="domain" description="HTH arsR-type" evidence="4">
    <location>
        <begin position="1"/>
        <end position="96"/>
    </location>
</feature>